<proteinExistence type="predicted"/>
<evidence type="ECO:0000313" key="3">
    <source>
        <dbReference type="Proteomes" id="UP000051913"/>
    </source>
</evidence>
<evidence type="ECO:0000313" key="2">
    <source>
        <dbReference type="EMBL" id="KRR02077.1"/>
    </source>
</evidence>
<protein>
    <submittedName>
        <fullName evidence="2">Uncharacterized protein</fullName>
    </submittedName>
</protein>
<reference evidence="2 3" key="1">
    <citation type="submission" date="2014-03" db="EMBL/GenBank/DDBJ databases">
        <title>Bradyrhizobium valentinum sp. nov., isolated from effective nodules of Lupinus mariae-josephae, a lupine endemic of basic-lime soils in Eastern Spain.</title>
        <authorList>
            <person name="Duran D."/>
            <person name="Rey L."/>
            <person name="Navarro A."/>
            <person name="Busquets A."/>
            <person name="Imperial J."/>
            <person name="Ruiz-Argueso T."/>
        </authorList>
    </citation>
    <scope>NUCLEOTIDE SEQUENCE [LARGE SCALE GENOMIC DNA]</scope>
    <source>
        <strain evidence="2 3">LmjM3</strain>
    </source>
</reference>
<evidence type="ECO:0000256" key="1">
    <source>
        <dbReference type="SAM" id="MobiDB-lite"/>
    </source>
</evidence>
<dbReference type="STRING" id="1518501.CQ10_34545"/>
<comment type="caution">
    <text evidence="2">The sequence shown here is derived from an EMBL/GenBank/DDBJ whole genome shotgun (WGS) entry which is preliminary data.</text>
</comment>
<sequence length="155" mass="16733">MTPGETAKASLNTSSGGSSSRPRNYCAFGAVAYIAASCSPPGLDLVILKRLFLAVKEDEIAELVKQKPTGLYTRTASAFSMDGCWSDKLNLPAAKKVSYVDAVDIDLQYASSWQNSVRHRVRNNLPGIPDFCSLVFKTQALPGRLIQGCVGNLFE</sequence>
<keyword evidence="3" id="KW-1185">Reference proteome</keyword>
<gene>
    <name evidence="2" type="ORF">CP49_04660</name>
</gene>
<feature type="region of interest" description="Disordered" evidence="1">
    <location>
        <begin position="1"/>
        <end position="21"/>
    </location>
</feature>
<dbReference type="Proteomes" id="UP000051913">
    <property type="component" value="Unassembled WGS sequence"/>
</dbReference>
<dbReference type="RefSeq" id="WP_197423246.1">
    <property type="nucleotide sequence ID" value="NZ_LLXX01000153.1"/>
</dbReference>
<organism evidence="2 3">
    <name type="scientific">Bradyrhizobium valentinum</name>
    <dbReference type="NCBI Taxonomy" id="1518501"/>
    <lineage>
        <taxon>Bacteria</taxon>
        <taxon>Pseudomonadati</taxon>
        <taxon>Pseudomonadota</taxon>
        <taxon>Alphaproteobacteria</taxon>
        <taxon>Hyphomicrobiales</taxon>
        <taxon>Nitrobacteraceae</taxon>
        <taxon>Bradyrhizobium</taxon>
    </lineage>
</organism>
<accession>A0A0R3L8N1</accession>
<dbReference type="EMBL" id="LLXX01000153">
    <property type="protein sequence ID" value="KRR02077.1"/>
    <property type="molecule type" value="Genomic_DNA"/>
</dbReference>
<dbReference type="AlphaFoldDB" id="A0A0R3L8N1"/>
<name>A0A0R3L8N1_9BRAD</name>